<comment type="caution">
    <text evidence="1">The sequence shown here is derived from an EMBL/GenBank/DDBJ whole genome shotgun (WGS) entry which is preliminary data.</text>
</comment>
<protein>
    <recommendedName>
        <fullName evidence="3">Secreted protein</fullName>
    </recommendedName>
</protein>
<dbReference type="Proteomes" id="UP001500909">
    <property type="component" value="Unassembled WGS sequence"/>
</dbReference>
<accession>A0ABP3KWG5</accession>
<keyword evidence="2" id="KW-1185">Reference proteome</keyword>
<reference evidence="2" key="1">
    <citation type="journal article" date="2019" name="Int. J. Syst. Evol. Microbiol.">
        <title>The Global Catalogue of Microorganisms (GCM) 10K type strain sequencing project: providing services to taxonomists for standard genome sequencing and annotation.</title>
        <authorList>
            <consortium name="The Broad Institute Genomics Platform"/>
            <consortium name="The Broad Institute Genome Sequencing Center for Infectious Disease"/>
            <person name="Wu L."/>
            <person name="Ma J."/>
        </authorList>
    </citation>
    <scope>NUCLEOTIDE SEQUENCE [LARGE SCALE GENOMIC DNA]</scope>
    <source>
        <strain evidence="2">JCM 4805</strain>
    </source>
</reference>
<dbReference type="RefSeq" id="WP_346098631.1">
    <property type="nucleotide sequence ID" value="NZ_BAAABY010000045.1"/>
</dbReference>
<proteinExistence type="predicted"/>
<name>A0ABP3KWG5_9ACTN</name>
<evidence type="ECO:0000313" key="2">
    <source>
        <dbReference type="Proteomes" id="UP001500909"/>
    </source>
</evidence>
<gene>
    <name evidence="1" type="ORF">GCM10010361_61860</name>
</gene>
<organism evidence="1 2">
    <name type="scientific">Streptomyces olivaceiscleroticus</name>
    <dbReference type="NCBI Taxonomy" id="68245"/>
    <lineage>
        <taxon>Bacteria</taxon>
        <taxon>Bacillati</taxon>
        <taxon>Actinomycetota</taxon>
        <taxon>Actinomycetes</taxon>
        <taxon>Kitasatosporales</taxon>
        <taxon>Streptomycetaceae</taxon>
        <taxon>Streptomyces</taxon>
    </lineage>
</organism>
<evidence type="ECO:0008006" key="3">
    <source>
        <dbReference type="Google" id="ProtNLM"/>
    </source>
</evidence>
<sequence length="447" mass="48330">MERRFGQTTDGSRRGKRRTARSLLAAGIGAFAMVAQLLTYAQPAAAATPLARMDVKDMKLTAREFDQRWKAIDLLRQDPAIHGYPRDTPALSPMLDGHGWTGRPSMCHKSNIDPKYSPDGFCWTPEDDASGEWTPQGLTGSHDAQPGGTWNGKHVYLASWHSAGDRFSRISVVENTGSSTVYQHILLVDPYLDGAGANFRAVGDPSTGPSDQEQAVRPGGHADGIAWYGNKLFLATGHQIQVYDLRNLIRITENDSAEVGLHDGKATARYHNWALPMIGMYTNAPAGAKCTDSAPCLTSLSLDRTGADTLVTSEVAEKGGRPVVQWPLHAGDGLLDTDGADNHSGSAKATAAWRVPIWKVQGAATDGTYWYFSGECPETAGTDDSDVPYCIHRALPDEEPHVLTKAPPLTQNLSFAPSSGRLWGINERAWSRKAGAQRVVFSLDPPA</sequence>
<dbReference type="EMBL" id="BAAABY010000045">
    <property type="protein sequence ID" value="GAA0488444.1"/>
    <property type="molecule type" value="Genomic_DNA"/>
</dbReference>
<evidence type="ECO:0000313" key="1">
    <source>
        <dbReference type="EMBL" id="GAA0488444.1"/>
    </source>
</evidence>